<protein>
    <submittedName>
        <fullName evidence="1">Uncharacterized protein</fullName>
    </submittedName>
</protein>
<organism evidence="1">
    <name type="scientific">Brassica oleracea</name>
    <name type="common">Wild cabbage</name>
    <dbReference type="NCBI Taxonomy" id="3712"/>
    <lineage>
        <taxon>Eukaryota</taxon>
        <taxon>Viridiplantae</taxon>
        <taxon>Streptophyta</taxon>
        <taxon>Embryophyta</taxon>
        <taxon>Tracheophyta</taxon>
        <taxon>Spermatophyta</taxon>
        <taxon>Magnoliopsida</taxon>
        <taxon>eudicotyledons</taxon>
        <taxon>Gunneridae</taxon>
        <taxon>Pentapetalae</taxon>
        <taxon>rosids</taxon>
        <taxon>malvids</taxon>
        <taxon>Brassicales</taxon>
        <taxon>Brassicaceae</taxon>
        <taxon>Brassiceae</taxon>
        <taxon>Brassica</taxon>
    </lineage>
</organism>
<sequence length="42" mass="4846">MASPTSTRLWLRILSATIHDINHNKKSVRETTFYKLLFAGAR</sequence>
<gene>
    <name evidence="1" type="ORF">BOLC9T58632H</name>
</gene>
<dbReference type="EMBL" id="LR031875">
    <property type="protein sequence ID" value="VDD33309.1"/>
    <property type="molecule type" value="Genomic_DNA"/>
</dbReference>
<dbReference type="AlphaFoldDB" id="A0A3P6EQJ0"/>
<reference evidence="1" key="1">
    <citation type="submission" date="2018-11" db="EMBL/GenBank/DDBJ databases">
        <authorList>
            <consortium name="Genoscope - CEA"/>
            <person name="William W."/>
        </authorList>
    </citation>
    <scope>NUCLEOTIDE SEQUENCE</scope>
</reference>
<evidence type="ECO:0000313" key="1">
    <source>
        <dbReference type="EMBL" id="VDD33309.1"/>
    </source>
</evidence>
<accession>A0A3P6EQJ0</accession>
<proteinExistence type="predicted"/>
<name>A0A3P6EQJ0_BRAOL</name>